<sequence length="484" mass="54688">MSKVSRHITQNAQWFLERLEDADLQVVYDHLWMQKKKISILWIWLESSVNAGELQRRVFEPLTREPFIHQHSIWDAIRQRLPIKQAQLSSSLVELEHKLLKGHVLLCVEGATDALSMPVQSMLQRGIEEPPSETTVRGAHEGFVESLETNASLLRKRLPSPDLCMESFILGSQIPSELKMFYLRSRAEPSLLEEVRSRLQKLQTKDVLSSGEVEQWIEDAPWSVFPTIGNTEKPDKAAAQILEGRVVLLLDGDPTALFMPHLFIESIVNTEDYTSRPYYVSFIRLLRTMSYFFSILLPAYYIAMLNFHKEMIPTALLPKLQESSAKAPFPITLEILIMILMFEIVREAGIRLPKSVGSAVSIVGALILGQVSVDAGIVSPPTIIVVAFSAITGFTLTPVADVIALLRIANIIVASFLGLYGVILFMLGVLVHVVSLTSFHSPFLSPIAPLYLQDWKDGFVKFPIRWLSRNPRSLHDRQRVGWKK</sequence>
<organism evidence="4 5">
    <name type="scientific">Alicyclobacillus tolerans</name>
    <dbReference type="NCBI Taxonomy" id="90970"/>
    <lineage>
        <taxon>Bacteria</taxon>
        <taxon>Bacillati</taxon>
        <taxon>Bacillota</taxon>
        <taxon>Bacilli</taxon>
        <taxon>Bacillales</taxon>
        <taxon>Alicyclobacillaceae</taxon>
        <taxon>Alicyclobacillus</taxon>
    </lineage>
</organism>
<keyword evidence="5" id="KW-1185">Reference proteome</keyword>
<dbReference type="InterPro" id="IPR050768">
    <property type="entry name" value="UPF0353/GerABKA_families"/>
</dbReference>
<gene>
    <name evidence="4" type="ORF">SAMN05443507_12820</name>
</gene>
<dbReference type="PANTHER" id="PTHR22550">
    <property type="entry name" value="SPORE GERMINATION PROTEIN"/>
    <property type="match status" value="1"/>
</dbReference>
<dbReference type="GO" id="GO:0009847">
    <property type="term" value="P:spore germination"/>
    <property type="evidence" value="ECO:0007669"/>
    <property type="project" value="InterPro"/>
</dbReference>
<name>A0A1M6WJW7_9BACL</name>
<keyword evidence="3" id="KW-0812">Transmembrane</keyword>
<evidence type="ECO:0000256" key="2">
    <source>
        <dbReference type="ARBA" id="ARBA00023136"/>
    </source>
</evidence>
<feature type="transmembrane region" description="Helical" evidence="3">
    <location>
        <begin position="411"/>
        <end position="434"/>
    </location>
</feature>
<dbReference type="OrthoDB" id="9772630at2"/>
<feature type="transmembrane region" description="Helical" evidence="3">
    <location>
        <begin position="357"/>
        <end position="377"/>
    </location>
</feature>
<dbReference type="PIRSF" id="PIRSF005690">
    <property type="entry name" value="GerBA"/>
    <property type="match status" value="1"/>
</dbReference>
<dbReference type="PANTHER" id="PTHR22550:SF5">
    <property type="entry name" value="LEUCINE ZIPPER PROTEIN 4"/>
    <property type="match status" value="1"/>
</dbReference>
<dbReference type="Proteomes" id="UP000184016">
    <property type="component" value="Unassembled WGS sequence"/>
</dbReference>
<dbReference type="InterPro" id="IPR004995">
    <property type="entry name" value="Spore_Ger"/>
</dbReference>
<protein>
    <submittedName>
        <fullName evidence="4">Spore germination protein KA</fullName>
    </submittedName>
</protein>
<keyword evidence="2 3" id="KW-0472">Membrane</keyword>
<feature type="transmembrane region" description="Helical" evidence="3">
    <location>
        <begin position="285"/>
        <end position="307"/>
    </location>
</feature>
<evidence type="ECO:0000256" key="3">
    <source>
        <dbReference type="SAM" id="Phobius"/>
    </source>
</evidence>
<dbReference type="AlphaFoldDB" id="A0A1M6WJW7"/>
<evidence type="ECO:0000256" key="1">
    <source>
        <dbReference type="ARBA" id="ARBA00005278"/>
    </source>
</evidence>
<dbReference type="Pfam" id="PF03323">
    <property type="entry name" value="GerA"/>
    <property type="match status" value="1"/>
</dbReference>
<reference evidence="5" key="1">
    <citation type="submission" date="2016-11" db="EMBL/GenBank/DDBJ databases">
        <authorList>
            <person name="Varghese N."/>
            <person name="Submissions S."/>
        </authorList>
    </citation>
    <scope>NUCLEOTIDE SEQUENCE [LARGE SCALE GENOMIC DNA]</scope>
    <source>
        <strain evidence="5">USBA-503</strain>
    </source>
</reference>
<evidence type="ECO:0000313" key="4">
    <source>
        <dbReference type="EMBL" id="SHK94050.1"/>
    </source>
</evidence>
<comment type="similarity">
    <text evidence="1">Belongs to the GerABKA family.</text>
</comment>
<feature type="transmembrane region" description="Helical" evidence="3">
    <location>
        <begin position="327"/>
        <end position="345"/>
    </location>
</feature>
<evidence type="ECO:0000313" key="5">
    <source>
        <dbReference type="Proteomes" id="UP000184016"/>
    </source>
</evidence>
<dbReference type="EMBL" id="FRAF01000028">
    <property type="protein sequence ID" value="SHK94050.1"/>
    <property type="molecule type" value="Genomic_DNA"/>
</dbReference>
<keyword evidence="3" id="KW-1133">Transmembrane helix</keyword>
<dbReference type="GO" id="GO:0016020">
    <property type="term" value="C:membrane"/>
    <property type="evidence" value="ECO:0007669"/>
    <property type="project" value="InterPro"/>
</dbReference>
<dbReference type="STRING" id="1830138.SAMN05443507_12820"/>
<proteinExistence type="inferred from homology"/>
<accession>A0A1M6WJW7</accession>
<feature type="transmembrane region" description="Helical" evidence="3">
    <location>
        <begin position="383"/>
        <end position="404"/>
    </location>
</feature>
<dbReference type="RefSeq" id="WP_072875102.1">
    <property type="nucleotide sequence ID" value="NZ_FRAF01000028.1"/>
</dbReference>